<dbReference type="EMBL" id="AP014961">
    <property type="protein sequence ID" value="BAS92921.1"/>
    <property type="molecule type" value="Genomic_DNA"/>
</dbReference>
<dbReference type="Proteomes" id="UP000059680">
    <property type="component" value="Chromosome 5"/>
</dbReference>
<protein>
    <submittedName>
        <fullName evidence="2">Os05g0231800 protein</fullName>
    </submittedName>
</protein>
<feature type="region of interest" description="Disordered" evidence="1">
    <location>
        <begin position="1"/>
        <end position="23"/>
    </location>
</feature>
<organism evidence="2 3">
    <name type="scientific">Oryza sativa subsp. japonica</name>
    <name type="common">Rice</name>
    <dbReference type="NCBI Taxonomy" id="39947"/>
    <lineage>
        <taxon>Eukaryota</taxon>
        <taxon>Viridiplantae</taxon>
        <taxon>Streptophyta</taxon>
        <taxon>Embryophyta</taxon>
        <taxon>Tracheophyta</taxon>
        <taxon>Spermatophyta</taxon>
        <taxon>Magnoliopsida</taxon>
        <taxon>Liliopsida</taxon>
        <taxon>Poales</taxon>
        <taxon>Poaceae</taxon>
        <taxon>BOP clade</taxon>
        <taxon>Oryzoideae</taxon>
        <taxon>Oryzeae</taxon>
        <taxon>Oryzinae</taxon>
        <taxon>Oryza</taxon>
        <taxon>Oryza sativa</taxon>
    </lineage>
</organism>
<name>A0A0N7KKD6_ORYSJ</name>
<accession>A0A0N7KKD6</accession>
<gene>
    <name evidence="2" type="ordered locus">Os05g0231800</name>
    <name evidence="2" type="ORF">OSNPB_050231800</name>
</gene>
<reference evidence="3" key="1">
    <citation type="journal article" date="2005" name="Nature">
        <title>The map-based sequence of the rice genome.</title>
        <authorList>
            <consortium name="International rice genome sequencing project (IRGSP)"/>
            <person name="Matsumoto T."/>
            <person name="Wu J."/>
            <person name="Kanamori H."/>
            <person name="Katayose Y."/>
            <person name="Fujisawa M."/>
            <person name="Namiki N."/>
            <person name="Mizuno H."/>
            <person name="Yamamoto K."/>
            <person name="Antonio B.A."/>
            <person name="Baba T."/>
            <person name="Sakata K."/>
            <person name="Nagamura Y."/>
            <person name="Aoki H."/>
            <person name="Arikawa K."/>
            <person name="Arita K."/>
            <person name="Bito T."/>
            <person name="Chiden Y."/>
            <person name="Fujitsuka N."/>
            <person name="Fukunaka R."/>
            <person name="Hamada M."/>
            <person name="Harada C."/>
            <person name="Hayashi A."/>
            <person name="Hijishita S."/>
            <person name="Honda M."/>
            <person name="Hosokawa S."/>
            <person name="Ichikawa Y."/>
            <person name="Idonuma A."/>
            <person name="Iijima M."/>
            <person name="Ikeda M."/>
            <person name="Ikeno M."/>
            <person name="Ito K."/>
            <person name="Ito S."/>
            <person name="Ito T."/>
            <person name="Ito Y."/>
            <person name="Ito Y."/>
            <person name="Iwabuchi A."/>
            <person name="Kamiya K."/>
            <person name="Karasawa W."/>
            <person name="Kurita K."/>
            <person name="Katagiri S."/>
            <person name="Kikuta A."/>
            <person name="Kobayashi H."/>
            <person name="Kobayashi N."/>
            <person name="Machita K."/>
            <person name="Maehara T."/>
            <person name="Masukawa M."/>
            <person name="Mizubayashi T."/>
            <person name="Mukai Y."/>
            <person name="Nagasaki H."/>
            <person name="Nagata Y."/>
            <person name="Naito S."/>
            <person name="Nakashima M."/>
            <person name="Nakama Y."/>
            <person name="Nakamichi Y."/>
            <person name="Nakamura M."/>
            <person name="Meguro A."/>
            <person name="Negishi M."/>
            <person name="Ohta I."/>
            <person name="Ohta T."/>
            <person name="Okamoto M."/>
            <person name="Ono N."/>
            <person name="Saji S."/>
            <person name="Sakaguchi M."/>
            <person name="Sakai K."/>
            <person name="Shibata M."/>
            <person name="Shimokawa T."/>
            <person name="Song J."/>
            <person name="Takazaki Y."/>
            <person name="Terasawa K."/>
            <person name="Tsugane M."/>
            <person name="Tsuji K."/>
            <person name="Ueda S."/>
            <person name="Waki K."/>
            <person name="Yamagata H."/>
            <person name="Yamamoto M."/>
            <person name="Yamamoto S."/>
            <person name="Yamane H."/>
            <person name="Yoshiki S."/>
            <person name="Yoshihara R."/>
            <person name="Yukawa K."/>
            <person name="Zhong H."/>
            <person name="Yano M."/>
            <person name="Yuan Q."/>
            <person name="Ouyang S."/>
            <person name="Liu J."/>
            <person name="Jones K.M."/>
            <person name="Gansberger K."/>
            <person name="Moffat K."/>
            <person name="Hill J."/>
            <person name="Bera J."/>
            <person name="Fadrosh D."/>
            <person name="Jin S."/>
            <person name="Johri S."/>
            <person name="Kim M."/>
            <person name="Overton L."/>
            <person name="Reardon M."/>
            <person name="Tsitrin T."/>
            <person name="Vuong H."/>
            <person name="Weaver B."/>
            <person name="Ciecko A."/>
            <person name="Tallon L."/>
            <person name="Jackson J."/>
            <person name="Pai G."/>
            <person name="Aken S.V."/>
            <person name="Utterback T."/>
            <person name="Reidmuller S."/>
            <person name="Feldblyum T."/>
            <person name="Hsiao J."/>
            <person name="Zismann V."/>
            <person name="Iobst S."/>
            <person name="de Vazeille A.R."/>
            <person name="Buell C.R."/>
            <person name="Ying K."/>
            <person name="Li Y."/>
            <person name="Lu T."/>
            <person name="Huang Y."/>
            <person name="Zhao Q."/>
            <person name="Feng Q."/>
            <person name="Zhang L."/>
            <person name="Zhu J."/>
            <person name="Weng Q."/>
            <person name="Mu J."/>
            <person name="Lu Y."/>
            <person name="Fan D."/>
            <person name="Liu Y."/>
            <person name="Guan J."/>
            <person name="Zhang Y."/>
            <person name="Yu S."/>
            <person name="Liu X."/>
            <person name="Zhang Y."/>
            <person name="Hong G."/>
            <person name="Han B."/>
            <person name="Choisne N."/>
            <person name="Demange N."/>
            <person name="Orjeda G."/>
            <person name="Samain S."/>
            <person name="Cattolico L."/>
            <person name="Pelletier E."/>
            <person name="Couloux A."/>
            <person name="Segurens B."/>
            <person name="Wincker P."/>
            <person name="D'Hont A."/>
            <person name="Scarpelli C."/>
            <person name="Weissenbach J."/>
            <person name="Salanoubat M."/>
            <person name="Quetier F."/>
            <person name="Yu Y."/>
            <person name="Kim H.R."/>
            <person name="Rambo T."/>
            <person name="Currie J."/>
            <person name="Collura K."/>
            <person name="Luo M."/>
            <person name="Yang T."/>
            <person name="Ammiraju J.S.S."/>
            <person name="Engler F."/>
            <person name="Soderlund C."/>
            <person name="Wing R.A."/>
            <person name="Palmer L.E."/>
            <person name="de la Bastide M."/>
            <person name="Spiegel L."/>
            <person name="Nascimento L."/>
            <person name="Zutavern T."/>
            <person name="O'Shaughnessy A."/>
            <person name="Dike S."/>
            <person name="Dedhia N."/>
            <person name="Preston R."/>
            <person name="Balija V."/>
            <person name="McCombie W.R."/>
            <person name="Chow T."/>
            <person name="Chen H."/>
            <person name="Chung M."/>
            <person name="Chen C."/>
            <person name="Shaw J."/>
            <person name="Wu H."/>
            <person name="Hsiao K."/>
            <person name="Chao Y."/>
            <person name="Chu M."/>
            <person name="Cheng C."/>
            <person name="Hour A."/>
            <person name="Lee P."/>
            <person name="Lin S."/>
            <person name="Lin Y."/>
            <person name="Liou J."/>
            <person name="Liu S."/>
            <person name="Hsing Y."/>
            <person name="Raghuvanshi S."/>
            <person name="Mohanty A."/>
            <person name="Bharti A.K."/>
            <person name="Gaur A."/>
            <person name="Gupta V."/>
            <person name="Kumar D."/>
            <person name="Ravi V."/>
            <person name="Vij S."/>
            <person name="Kapur A."/>
            <person name="Khurana P."/>
            <person name="Khurana P."/>
            <person name="Khurana J.P."/>
            <person name="Tyagi A.K."/>
            <person name="Gaikwad K."/>
            <person name="Singh A."/>
            <person name="Dalal V."/>
            <person name="Srivastava S."/>
            <person name="Dixit A."/>
            <person name="Pal A.K."/>
            <person name="Ghazi I.A."/>
            <person name="Yadav M."/>
            <person name="Pandit A."/>
            <person name="Bhargava A."/>
            <person name="Sureshbabu K."/>
            <person name="Batra K."/>
            <person name="Sharma T.R."/>
            <person name="Mohapatra T."/>
            <person name="Singh N.K."/>
            <person name="Messing J."/>
            <person name="Nelson A.B."/>
            <person name="Fuks G."/>
            <person name="Kavchok S."/>
            <person name="Keizer G."/>
            <person name="Linton E."/>
            <person name="Llaca V."/>
            <person name="Song R."/>
            <person name="Tanyolac B."/>
            <person name="Young S."/>
            <person name="Ho-Il K."/>
            <person name="Hahn J.H."/>
            <person name="Sangsakoo G."/>
            <person name="Vanavichit A."/>
            <person name="de Mattos Luiz.A.T."/>
            <person name="Zimmer P.D."/>
            <person name="Malone G."/>
            <person name="Dellagostin O."/>
            <person name="de Oliveira A.C."/>
            <person name="Bevan M."/>
            <person name="Bancroft I."/>
            <person name="Minx P."/>
            <person name="Cordum H."/>
            <person name="Wilson R."/>
            <person name="Cheng Z."/>
            <person name="Jin W."/>
            <person name="Jiang J."/>
            <person name="Leong S.A."/>
            <person name="Iwama H."/>
            <person name="Gojobori T."/>
            <person name="Itoh T."/>
            <person name="Niimura Y."/>
            <person name="Fujii Y."/>
            <person name="Habara T."/>
            <person name="Sakai H."/>
            <person name="Sato Y."/>
            <person name="Wilson G."/>
            <person name="Kumar K."/>
            <person name="McCouch S."/>
            <person name="Juretic N."/>
            <person name="Hoen D."/>
            <person name="Wright S."/>
            <person name="Bruskiewich R."/>
            <person name="Bureau T."/>
            <person name="Miyao A."/>
            <person name="Hirochika H."/>
            <person name="Nishikawa T."/>
            <person name="Kadowaki K."/>
            <person name="Sugiura M."/>
            <person name="Burr B."/>
            <person name="Sasaki T."/>
        </authorList>
    </citation>
    <scope>NUCLEOTIDE SEQUENCE [LARGE SCALE GENOMIC DNA]</scope>
    <source>
        <strain evidence="3">cv. Nipponbare</strain>
    </source>
</reference>
<dbReference type="InParanoid" id="A0A0N7KKD6"/>
<reference evidence="2 3" key="2">
    <citation type="journal article" date="2013" name="Plant Cell Physiol.">
        <title>Rice Annotation Project Database (RAP-DB): an integrative and interactive database for rice genomics.</title>
        <authorList>
            <person name="Sakai H."/>
            <person name="Lee S.S."/>
            <person name="Tanaka T."/>
            <person name="Numa H."/>
            <person name="Kim J."/>
            <person name="Kawahara Y."/>
            <person name="Wakimoto H."/>
            <person name="Yang C.C."/>
            <person name="Iwamoto M."/>
            <person name="Abe T."/>
            <person name="Yamada Y."/>
            <person name="Muto A."/>
            <person name="Inokuchi H."/>
            <person name="Ikemura T."/>
            <person name="Matsumoto T."/>
            <person name="Sasaki T."/>
            <person name="Itoh T."/>
        </authorList>
    </citation>
    <scope>NUCLEOTIDE SEQUENCE [LARGE SCALE GENOMIC DNA]</scope>
    <source>
        <strain evidence="3">cv. Nipponbare</strain>
    </source>
</reference>
<evidence type="ECO:0000256" key="1">
    <source>
        <dbReference type="SAM" id="MobiDB-lite"/>
    </source>
</evidence>
<proteinExistence type="predicted"/>
<reference evidence="2 3" key="3">
    <citation type="journal article" date="2013" name="Rice">
        <title>Improvement of the Oryza sativa Nipponbare reference genome using next generation sequence and optical map data.</title>
        <authorList>
            <person name="Kawahara Y."/>
            <person name="de la Bastide M."/>
            <person name="Hamilton J.P."/>
            <person name="Kanamori H."/>
            <person name="McCombie W.R."/>
            <person name="Ouyang S."/>
            <person name="Schwartz D.C."/>
            <person name="Tanaka T."/>
            <person name="Wu J."/>
            <person name="Zhou S."/>
            <person name="Childs K.L."/>
            <person name="Davidson R.M."/>
            <person name="Lin H."/>
            <person name="Quesada-Ocampo L."/>
            <person name="Vaillancourt B."/>
            <person name="Sakai H."/>
            <person name="Lee S.S."/>
            <person name="Kim J."/>
            <person name="Numa H."/>
            <person name="Itoh T."/>
            <person name="Buell C.R."/>
            <person name="Matsumoto T."/>
        </authorList>
    </citation>
    <scope>NUCLEOTIDE SEQUENCE [LARGE SCALE GENOMIC DNA]</scope>
    <source>
        <strain evidence="3">cv. Nipponbare</strain>
    </source>
</reference>
<evidence type="ECO:0000313" key="2">
    <source>
        <dbReference type="EMBL" id="BAS92921.1"/>
    </source>
</evidence>
<keyword evidence="3" id="KW-1185">Reference proteome</keyword>
<sequence>MNLGGRKTLSLGEQMTPSSKQPLVVREDFELPAGGGDTRENMWPTPFGVLSSAAAVGPQASGMWGVELEAPLTEIALSLPMKVRMVGALS</sequence>
<dbReference type="PaxDb" id="39947-A0A0N7KKD6"/>
<dbReference type="AlphaFoldDB" id="A0A0N7KKD6"/>
<evidence type="ECO:0000313" key="3">
    <source>
        <dbReference type="Proteomes" id="UP000059680"/>
    </source>
</evidence>
<feature type="compositionally biased region" description="Polar residues" evidence="1">
    <location>
        <begin position="11"/>
        <end position="21"/>
    </location>
</feature>